<keyword evidence="12" id="KW-0902">Two-component regulatory system</keyword>
<dbReference type="SMART" id="SM00388">
    <property type="entry name" value="HisKA"/>
    <property type="match status" value="1"/>
</dbReference>
<feature type="domain" description="Histidine kinase" evidence="15">
    <location>
        <begin position="261"/>
        <end position="479"/>
    </location>
</feature>
<evidence type="ECO:0000256" key="4">
    <source>
        <dbReference type="ARBA" id="ARBA00022475"/>
    </source>
</evidence>
<evidence type="ECO:0000256" key="12">
    <source>
        <dbReference type="ARBA" id="ARBA00023012"/>
    </source>
</evidence>
<comment type="caution">
    <text evidence="17">The sequence shown here is derived from an EMBL/GenBank/DDBJ whole genome shotgun (WGS) entry which is preliminary data.</text>
</comment>
<dbReference type="CDD" id="cd00082">
    <property type="entry name" value="HisKA"/>
    <property type="match status" value="1"/>
</dbReference>
<evidence type="ECO:0000256" key="10">
    <source>
        <dbReference type="ARBA" id="ARBA00022840"/>
    </source>
</evidence>
<keyword evidence="9 17" id="KW-0418">Kinase</keyword>
<evidence type="ECO:0000313" key="17">
    <source>
        <dbReference type="EMBL" id="MPM40895.1"/>
    </source>
</evidence>
<dbReference type="AlphaFoldDB" id="A0A644ZJ31"/>
<dbReference type="Gene3D" id="1.10.287.130">
    <property type="match status" value="1"/>
</dbReference>
<keyword evidence="8" id="KW-0547">Nucleotide-binding</keyword>
<name>A0A644ZJ31_9ZZZZ</name>
<dbReference type="EC" id="2.7.13.3" evidence="3"/>
<dbReference type="CDD" id="cd06225">
    <property type="entry name" value="HAMP"/>
    <property type="match status" value="1"/>
</dbReference>
<dbReference type="SUPFAM" id="SSF55874">
    <property type="entry name" value="ATPase domain of HSP90 chaperone/DNA topoisomerase II/histidine kinase"/>
    <property type="match status" value="1"/>
</dbReference>
<dbReference type="InterPro" id="IPR003661">
    <property type="entry name" value="HisK_dim/P_dom"/>
</dbReference>
<evidence type="ECO:0000256" key="11">
    <source>
        <dbReference type="ARBA" id="ARBA00022989"/>
    </source>
</evidence>
<evidence type="ECO:0000256" key="7">
    <source>
        <dbReference type="ARBA" id="ARBA00022692"/>
    </source>
</evidence>
<gene>
    <name evidence="17" type="primary">sasA_233</name>
    <name evidence="17" type="ORF">SDC9_87544</name>
</gene>
<dbReference type="SUPFAM" id="SSF47384">
    <property type="entry name" value="Homodimeric domain of signal transducing histidine kinase"/>
    <property type="match status" value="1"/>
</dbReference>
<dbReference type="GO" id="GO:0000155">
    <property type="term" value="F:phosphorelay sensor kinase activity"/>
    <property type="evidence" value="ECO:0007669"/>
    <property type="project" value="InterPro"/>
</dbReference>
<dbReference type="InterPro" id="IPR004358">
    <property type="entry name" value="Sig_transdc_His_kin-like_C"/>
</dbReference>
<keyword evidence="10" id="KW-0067">ATP-binding</keyword>
<dbReference type="SMART" id="SM00387">
    <property type="entry name" value="HATPase_c"/>
    <property type="match status" value="1"/>
</dbReference>
<dbReference type="FunFam" id="3.30.565.10:FF:000006">
    <property type="entry name" value="Sensor histidine kinase WalK"/>
    <property type="match status" value="1"/>
</dbReference>
<keyword evidence="6 17" id="KW-0808">Transferase</keyword>
<dbReference type="InterPro" id="IPR036890">
    <property type="entry name" value="HATPase_C_sf"/>
</dbReference>
<reference evidence="17" key="1">
    <citation type="submission" date="2019-08" db="EMBL/GenBank/DDBJ databases">
        <authorList>
            <person name="Kucharzyk K."/>
            <person name="Murdoch R.W."/>
            <person name="Higgins S."/>
            <person name="Loffler F."/>
        </authorList>
    </citation>
    <scope>NUCLEOTIDE SEQUENCE</scope>
</reference>
<comment type="subcellular location">
    <subcellularLocation>
        <location evidence="2">Cell membrane</location>
        <topology evidence="2">Multi-pass membrane protein</topology>
    </subcellularLocation>
</comment>
<dbReference type="PANTHER" id="PTHR45528:SF1">
    <property type="entry name" value="SENSOR HISTIDINE KINASE CPXA"/>
    <property type="match status" value="1"/>
</dbReference>
<dbReference type="InterPro" id="IPR036097">
    <property type="entry name" value="HisK_dim/P_sf"/>
</dbReference>
<dbReference type="InterPro" id="IPR050398">
    <property type="entry name" value="HssS/ArlS-like"/>
</dbReference>
<feature type="domain" description="HAMP" evidence="16">
    <location>
        <begin position="201"/>
        <end position="253"/>
    </location>
</feature>
<dbReference type="SUPFAM" id="SSF158472">
    <property type="entry name" value="HAMP domain-like"/>
    <property type="match status" value="1"/>
</dbReference>
<accession>A0A644ZJ31</accession>
<dbReference type="Pfam" id="PF02518">
    <property type="entry name" value="HATPase_c"/>
    <property type="match status" value="1"/>
</dbReference>
<evidence type="ECO:0000256" key="5">
    <source>
        <dbReference type="ARBA" id="ARBA00022553"/>
    </source>
</evidence>
<keyword evidence="4" id="KW-1003">Cell membrane</keyword>
<proteinExistence type="predicted"/>
<dbReference type="Pfam" id="PF00672">
    <property type="entry name" value="HAMP"/>
    <property type="match status" value="1"/>
</dbReference>
<dbReference type="InterPro" id="IPR003594">
    <property type="entry name" value="HATPase_dom"/>
</dbReference>
<dbReference type="PANTHER" id="PTHR45528">
    <property type="entry name" value="SENSOR HISTIDINE KINASE CPXA"/>
    <property type="match status" value="1"/>
</dbReference>
<dbReference type="Gene3D" id="6.10.340.10">
    <property type="match status" value="1"/>
</dbReference>
<feature type="transmembrane region" description="Helical" evidence="14">
    <location>
        <begin position="177"/>
        <end position="198"/>
    </location>
</feature>
<dbReference type="Pfam" id="PF00512">
    <property type="entry name" value="HisKA"/>
    <property type="match status" value="1"/>
</dbReference>
<dbReference type="GO" id="GO:0005524">
    <property type="term" value="F:ATP binding"/>
    <property type="evidence" value="ECO:0007669"/>
    <property type="project" value="UniProtKB-KW"/>
</dbReference>
<evidence type="ECO:0000256" key="13">
    <source>
        <dbReference type="ARBA" id="ARBA00023136"/>
    </source>
</evidence>
<feature type="transmembrane region" description="Helical" evidence="14">
    <location>
        <begin position="20"/>
        <end position="41"/>
    </location>
</feature>
<evidence type="ECO:0000259" key="16">
    <source>
        <dbReference type="PROSITE" id="PS50885"/>
    </source>
</evidence>
<keyword evidence="5" id="KW-0597">Phosphoprotein</keyword>
<comment type="catalytic activity">
    <reaction evidence="1">
        <text>ATP + protein L-histidine = ADP + protein N-phospho-L-histidine.</text>
        <dbReference type="EC" id="2.7.13.3"/>
    </reaction>
</comment>
<sequence>MRKDFLRTLFSRMLATYMSLTLGLLLLSGVIVGAMMSGFVMRREKQNIANEINIVTDLYFNTKSSITGENAAILELNTIARHYDGLIQFISVDGAMAQYASGSKWNDVMNVRFSEEEISRMLNAVSDLDASSVRFTQNKGTFLMLVGTKPVVREGVATHVVRFYIDITEAHGAINMAYVEVMLVSLIAVLLSVIAVYYTTARLTRPFMEINETVQKYAKGDYNIRIPISSMEEATQLAVSFNNMADQLKDLEATRRSFVANVSHELRSPLTSMKGFLEAMQDGTIGPEEHDKYIGVVLSETKRMAGMVNDLLDLARIESGKTALKLEIFDINELIRRTLITFEARIYEQHLEVDVKFAQEQYYVEADSAQISQVLRNIIDNAIKYSPDNSKLRIATYAMRREIYVSIQDSGQGIPEEDIPHVFDRFYKVEKAHTPSKQGGTGLGLSIVKRIIDQHNQTITLKSAKGKGSTFTFTLKRAPIPKRTSQDGGKKNGI</sequence>
<evidence type="ECO:0000256" key="3">
    <source>
        <dbReference type="ARBA" id="ARBA00012438"/>
    </source>
</evidence>
<evidence type="ECO:0000256" key="1">
    <source>
        <dbReference type="ARBA" id="ARBA00000085"/>
    </source>
</evidence>
<evidence type="ECO:0000256" key="9">
    <source>
        <dbReference type="ARBA" id="ARBA00022777"/>
    </source>
</evidence>
<evidence type="ECO:0000256" key="8">
    <source>
        <dbReference type="ARBA" id="ARBA00022741"/>
    </source>
</evidence>
<dbReference type="FunFam" id="1.10.287.130:FF:000001">
    <property type="entry name" value="Two-component sensor histidine kinase"/>
    <property type="match status" value="1"/>
</dbReference>
<dbReference type="InterPro" id="IPR003660">
    <property type="entry name" value="HAMP_dom"/>
</dbReference>
<keyword evidence="13 14" id="KW-0472">Membrane</keyword>
<evidence type="ECO:0000256" key="14">
    <source>
        <dbReference type="SAM" id="Phobius"/>
    </source>
</evidence>
<keyword evidence="11 14" id="KW-1133">Transmembrane helix</keyword>
<organism evidence="17">
    <name type="scientific">bioreactor metagenome</name>
    <dbReference type="NCBI Taxonomy" id="1076179"/>
    <lineage>
        <taxon>unclassified sequences</taxon>
        <taxon>metagenomes</taxon>
        <taxon>ecological metagenomes</taxon>
    </lineage>
</organism>
<dbReference type="SMART" id="SM00304">
    <property type="entry name" value="HAMP"/>
    <property type="match status" value="1"/>
</dbReference>
<dbReference type="GO" id="GO:0005886">
    <property type="term" value="C:plasma membrane"/>
    <property type="evidence" value="ECO:0007669"/>
    <property type="project" value="UniProtKB-SubCell"/>
</dbReference>
<evidence type="ECO:0000256" key="2">
    <source>
        <dbReference type="ARBA" id="ARBA00004651"/>
    </source>
</evidence>
<dbReference type="PRINTS" id="PR00344">
    <property type="entry name" value="BCTRLSENSOR"/>
</dbReference>
<dbReference type="PROSITE" id="PS50109">
    <property type="entry name" value="HIS_KIN"/>
    <property type="match status" value="1"/>
</dbReference>
<keyword evidence="7 14" id="KW-0812">Transmembrane</keyword>
<dbReference type="PROSITE" id="PS50885">
    <property type="entry name" value="HAMP"/>
    <property type="match status" value="1"/>
</dbReference>
<dbReference type="InterPro" id="IPR005467">
    <property type="entry name" value="His_kinase_dom"/>
</dbReference>
<dbReference type="EMBL" id="VSSQ01009168">
    <property type="protein sequence ID" value="MPM40895.1"/>
    <property type="molecule type" value="Genomic_DNA"/>
</dbReference>
<dbReference type="CDD" id="cd00075">
    <property type="entry name" value="HATPase"/>
    <property type="match status" value="1"/>
</dbReference>
<evidence type="ECO:0000256" key="6">
    <source>
        <dbReference type="ARBA" id="ARBA00022679"/>
    </source>
</evidence>
<evidence type="ECO:0000259" key="15">
    <source>
        <dbReference type="PROSITE" id="PS50109"/>
    </source>
</evidence>
<protein>
    <recommendedName>
        <fullName evidence="3">histidine kinase</fullName>
        <ecNumber evidence="3">2.7.13.3</ecNumber>
    </recommendedName>
</protein>
<dbReference type="Gene3D" id="3.30.565.10">
    <property type="entry name" value="Histidine kinase-like ATPase, C-terminal domain"/>
    <property type="match status" value="1"/>
</dbReference>